<reference evidence="1" key="1">
    <citation type="submission" date="2022-09" db="EMBL/GenBank/DDBJ databases">
        <title>The genome sequence of Tsuneonella sp. YG55.</title>
        <authorList>
            <person name="Liu Y."/>
        </authorList>
    </citation>
    <scope>NUCLEOTIDE SEQUENCE</scope>
    <source>
        <strain evidence="1">YG55</strain>
    </source>
</reference>
<dbReference type="RefSeq" id="WP_259961391.1">
    <property type="nucleotide sequence ID" value="NZ_JAOAMV010000002.1"/>
</dbReference>
<evidence type="ECO:0000313" key="1">
    <source>
        <dbReference type="EMBL" id="MCT2558559.1"/>
    </source>
</evidence>
<name>A0A9X3AKL7_9SPHN</name>
<sequence length="83" mass="9210">MARKTRWDGFGLPGPRGYHMDCEWGPLCKFLAVPKPAPPLPRVNSRDELTAANDEAGGLPPDFETMEKFGRDYIAAMRAKAFA</sequence>
<evidence type="ECO:0000313" key="2">
    <source>
        <dbReference type="Proteomes" id="UP001142648"/>
    </source>
</evidence>
<accession>A0A9X3AKL7</accession>
<dbReference type="Pfam" id="PF17784">
    <property type="entry name" value="Sulfotransfer_4"/>
    <property type="match status" value="1"/>
</dbReference>
<proteinExistence type="predicted"/>
<dbReference type="AlphaFoldDB" id="A0A9X3AKL7"/>
<dbReference type="Proteomes" id="UP001142648">
    <property type="component" value="Unassembled WGS sequence"/>
</dbReference>
<dbReference type="EMBL" id="JAOAMV010000002">
    <property type="protein sequence ID" value="MCT2558559.1"/>
    <property type="molecule type" value="Genomic_DNA"/>
</dbReference>
<protein>
    <submittedName>
        <fullName evidence="1">Uncharacterized protein</fullName>
    </submittedName>
</protein>
<dbReference type="InterPro" id="IPR027417">
    <property type="entry name" value="P-loop_NTPase"/>
</dbReference>
<dbReference type="Gene3D" id="3.40.50.300">
    <property type="entry name" value="P-loop containing nucleotide triphosphate hydrolases"/>
    <property type="match status" value="1"/>
</dbReference>
<organism evidence="1 2">
    <name type="scientific">Tsuneonella litorea</name>
    <dbReference type="NCBI Taxonomy" id="2976475"/>
    <lineage>
        <taxon>Bacteria</taxon>
        <taxon>Pseudomonadati</taxon>
        <taxon>Pseudomonadota</taxon>
        <taxon>Alphaproteobacteria</taxon>
        <taxon>Sphingomonadales</taxon>
        <taxon>Erythrobacteraceae</taxon>
        <taxon>Tsuneonella</taxon>
    </lineage>
</organism>
<comment type="caution">
    <text evidence="1">The sequence shown here is derived from an EMBL/GenBank/DDBJ whole genome shotgun (WGS) entry which is preliminary data.</text>
</comment>
<dbReference type="InterPro" id="IPR040632">
    <property type="entry name" value="Sulfotransfer_4"/>
</dbReference>
<keyword evidence="2" id="KW-1185">Reference proteome</keyword>
<gene>
    <name evidence="1" type="ORF">N0B51_06155</name>
</gene>